<dbReference type="AlphaFoldDB" id="A0A1I1YPQ7"/>
<dbReference type="STRING" id="640948.SAMN05216238_11042"/>
<dbReference type="InterPro" id="IPR003767">
    <property type="entry name" value="Malate/L-lactate_DH-like"/>
</dbReference>
<dbReference type="EMBL" id="FOMR01000010">
    <property type="protein sequence ID" value="SFE21487.1"/>
    <property type="molecule type" value="Genomic_DNA"/>
</dbReference>
<dbReference type="Proteomes" id="UP000199474">
    <property type="component" value="Unassembled WGS sequence"/>
</dbReference>
<evidence type="ECO:0000313" key="3">
    <source>
        <dbReference type="Proteomes" id="UP000199474"/>
    </source>
</evidence>
<accession>A0A1I1YPQ7</accession>
<evidence type="ECO:0000256" key="1">
    <source>
        <dbReference type="ARBA" id="ARBA00023002"/>
    </source>
</evidence>
<sequence length="328" mass="36335">MRVPFSYMESEFRRILIKKGCSQAVADEAARSFTNTSCDGIYSHGVNRFPRVIRYIEKGYIRPDAMPEKKDAFGALERWDGNLGLGNLIAKRSMNRAIELADEYGIGCVALRNNNHWMRGGEYGWQAANKGYIGISWTNTLPNMPAWGAIDQRIGNNPLILALPRKKGNVVVDLALSQFSYGKIEEYKFGNQTLPVPGGYDSDGNLTKNPKEIKGVLPIGFWKGSGLSIVLDLMAAMLANGNTTNDIGKLGDDEYAVSQVFIAISPLGSLDEIEELINESVEYIKNSHIKNEADGVYYPGERSAATRKENLKLGIPVDEDVWKTIQSM</sequence>
<protein>
    <submittedName>
        <fullName evidence="2">3-dehydro-L-gulonate 2-dehydrogenase</fullName>
    </submittedName>
</protein>
<proteinExistence type="predicted"/>
<keyword evidence="3" id="KW-1185">Reference proteome</keyword>
<dbReference type="SUPFAM" id="SSF89733">
    <property type="entry name" value="L-sulfolactate dehydrogenase-like"/>
    <property type="match status" value="1"/>
</dbReference>
<dbReference type="NCBIfam" id="NF009750">
    <property type="entry name" value="PRK13260.1"/>
    <property type="match status" value="1"/>
</dbReference>
<dbReference type="GO" id="GO:0016491">
    <property type="term" value="F:oxidoreductase activity"/>
    <property type="evidence" value="ECO:0007669"/>
    <property type="project" value="UniProtKB-KW"/>
</dbReference>
<organism evidence="2 3">
    <name type="scientific">Lentibacillus persicus</name>
    <dbReference type="NCBI Taxonomy" id="640948"/>
    <lineage>
        <taxon>Bacteria</taxon>
        <taxon>Bacillati</taxon>
        <taxon>Bacillota</taxon>
        <taxon>Bacilli</taxon>
        <taxon>Bacillales</taxon>
        <taxon>Bacillaceae</taxon>
        <taxon>Lentibacillus</taxon>
    </lineage>
</organism>
<dbReference type="RefSeq" id="WP_090086372.1">
    <property type="nucleotide sequence ID" value="NZ_FOMR01000010.1"/>
</dbReference>
<dbReference type="PANTHER" id="PTHR11091">
    <property type="entry name" value="OXIDOREDUCTASE-RELATED"/>
    <property type="match status" value="1"/>
</dbReference>
<dbReference type="PANTHER" id="PTHR11091:SF3">
    <property type="entry name" value="2,3-DIKETO-L-GULONATE REDUCTASE"/>
    <property type="match status" value="1"/>
</dbReference>
<dbReference type="InterPro" id="IPR043144">
    <property type="entry name" value="Mal/L-sulf/L-lact_DH-like_ah"/>
</dbReference>
<dbReference type="Gene3D" id="1.10.1530.10">
    <property type="match status" value="1"/>
</dbReference>
<keyword evidence="1" id="KW-0560">Oxidoreductase</keyword>
<dbReference type="OrthoDB" id="9769447at2"/>
<gene>
    <name evidence="2" type="ORF">SAMN05216238_11042</name>
</gene>
<dbReference type="InterPro" id="IPR036111">
    <property type="entry name" value="Mal/L-sulfo/L-lacto_DH-like_sf"/>
</dbReference>
<reference evidence="3" key="1">
    <citation type="submission" date="2016-10" db="EMBL/GenBank/DDBJ databases">
        <authorList>
            <person name="Varghese N."/>
            <person name="Submissions S."/>
        </authorList>
    </citation>
    <scope>NUCLEOTIDE SEQUENCE [LARGE SCALE GENOMIC DNA]</scope>
    <source>
        <strain evidence="3">DSM 22530</strain>
    </source>
</reference>
<evidence type="ECO:0000313" key="2">
    <source>
        <dbReference type="EMBL" id="SFE21487.1"/>
    </source>
</evidence>
<dbReference type="InterPro" id="IPR043143">
    <property type="entry name" value="Mal/L-sulf/L-lact_DH-like_NADP"/>
</dbReference>
<dbReference type="Gene3D" id="3.30.1370.60">
    <property type="entry name" value="Hypothetical oxidoreductase yiak, domain 2"/>
    <property type="match status" value="1"/>
</dbReference>
<dbReference type="Pfam" id="PF02615">
    <property type="entry name" value="Ldh_2"/>
    <property type="match status" value="1"/>
</dbReference>
<name>A0A1I1YPQ7_9BACI</name>